<protein>
    <recommendedName>
        <fullName evidence="4">Nuclear segregation protein Bfr1</fullName>
    </recommendedName>
</protein>
<dbReference type="InterPro" id="IPR039604">
    <property type="entry name" value="Bfr1"/>
</dbReference>
<dbReference type="GO" id="GO:0042175">
    <property type="term" value="C:nuclear outer membrane-endoplasmic reticulum membrane network"/>
    <property type="evidence" value="ECO:0007669"/>
    <property type="project" value="TreeGrafter"/>
</dbReference>
<dbReference type="GO" id="GO:1990904">
    <property type="term" value="C:ribonucleoprotein complex"/>
    <property type="evidence" value="ECO:0007669"/>
    <property type="project" value="TreeGrafter"/>
</dbReference>
<feature type="region of interest" description="Disordered" evidence="1">
    <location>
        <begin position="481"/>
        <end position="527"/>
    </location>
</feature>
<organism evidence="2 3">
    <name type="scientific">Tricholomella constricta</name>
    <dbReference type="NCBI Taxonomy" id="117010"/>
    <lineage>
        <taxon>Eukaryota</taxon>
        <taxon>Fungi</taxon>
        <taxon>Dikarya</taxon>
        <taxon>Basidiomycota</taxon>
        <taxon>Agaricomycotina</taxon>
        <taxon>Agaricomycetes</taxon>
        <taxon>Agaricomycetidae</taxon>
        <taxon>Agaricales</taxon>
        <taxon>Tricholomatineae</taxon>
        <taxon>Lyophyllaceae</taxon>
        <taxon>Tricholomella</taxon>
    </lineage>
</organism>
<feature type="region of interest" description="Disordered" evidence="1">
    <location>
        <begin position="98"/>
        <end position="117"/>
    </location>
</feature>
<keyword evidence="3" id="KW-1185">Reference proteome</keyword>
<evidence type="ECO:0000313" key="2">
    <source>
        <dbReference type="EMBL" id="KAF5387833.1"/>
    </source>
</evidence>
<sequence>MSAAKSKAAPATNGAATAAAKGKASSTNGTTTPVSTTDKKDTSDALAAFSGGKPDKKVYDAEQDKIKKEIDTLQSAVRDKISLATKSGSGNDRRAALRAELDGIRGQQSNNKSSRGKILDQVKAIQDGIQKKIKDLQAAKAKVSFKTVADVDAHIKNLEKQVESGNMKLADEKRALQEISTSKRNRRLVESFQAEQESIEADRATVDELRKQLDDPEFKAVSDRYDAIKAELDELKKEGDEAYAGRAKLFEERDNIQGQLNTLFNQKRESAHQFRELNDRYWNKVNEDRARRAERARTQRAAEEAQKKQEIAERLREEAAIPAFQAQIEDCQTLIDFLSGKSTGNVTYKSTPLTAKTEVAGVPKLEIRKVEGAPEGSIVRKKKNEDEESYFVGGKGKAKGKRGASKVSDANGAASTSPTAANAPLNLPLPTLSALLSLSIPPPASAVDVSRVVEDLKTKKAWFEANQTRVTAENVAKAESDIQRLTNSGKDAKLADVPPNGEGEQPAEPTSTPQIGNAPAAQPPTPATLEKLDEVLEHEVAAGAEES</sequence>
<reference evidence="2 3" key="1">
    <citation type="journal article" date="2020" name="ISME J.">
        <title>Uncovering the hidden diversity of litter-decomposition mechanisms in mushroom-forming fungi.</title>
        <authorList>
            <person name="Floudas D."/>
            <person name="Bentzer J."/>
            <person name="Ahren D."/>
            <person name="Johansson T."/>
            <person name="Persson P."/>
            <person name="Tunlid A."/>
        </authorList>
    </citation>
    <scope>NUCLEOTIDE SEQUENCE [LARGE SCALE GENOMIC DNA]</scope>
    <source>
        <strain evidence="2 3">CBS 661.87</strain>
    </source>
</reference>
<name>A0A8H5MBF4_9AGAR</name>
<proteinExistence type="predicted"/>
<dbReference type="GO" id="GO:0003729">
    <property type="term" value="F:mRNA binding"/>
    <property type="evidence" value="ECO:0007669"/>
    <property type="project" value="TreeGrafter"/>
</dbReference>
<dbReference type="GO" id="GO:0005783">
    <property type="term" value="C:endoplasmic reticulum"/>
    <property type="evidence" value="ECO:0007669"/>
    <property type="project" value="TreeGrafter"/>
</dbReference>
<dbReference type="PANTHER" id="PTHR31027:SF2">
    <property type="entry name" value="LEBERCILIN DOMAIN-CONTAINING PROTEIN"/>
    <property type="match status" value="1"/>
</dbReference>
<evidence type="ECO:0000256" key="1">
    <source>
        <dbReference type="SAM" id="MobiDB-lite"/>
    </source>
</evidence>
<feature type="region of interest" description="Disordered" evidence="1">
    <location>
        <begin position="1"/>
        <end position="60"/>
    </location>
</feature>
<feature type="region of interest" description="Disordered" evidence="1">
    <location>
        <begin position="392"/>
        <end position="425"/>
    </location>
</feature>
<gene>
    <name evidence="2" type="ORF">D9615_000417</name>
</gene>
<dbReference type="GO" id="GO:0008298">
    <property type="term" value="P:intracellular mRNA localization"/>
    <property type="evidence" value="ECO:0007669"/>
    <property type="project" value="TreeGrafter"/>
</dbReference>
<dbReference type="AlphaFoldDB" id="A0A8H5MBF4"/>
<dbReference type="OrthoDB" id="2195113at2759"/>
<feature type="compositionally biased region" description="Low complexity" evidence="1">
    <location>
        <begin position="1"/>
        <end position="36"/>
    </location>
</feature>
<accession>A0A8H5MBF4</accession>
<comment type="caution">
    <text evidence="2">The sequence shown here is derived from an EMBL/GenBank/DDBJ whole genome shotgun (WGS) entry which is preliminary data.</text>
</comment>
<dbReference type="Proteomes" id="UP000565441">
    <property type="component" value="Unassembled WGS sequence"/>
</dbReference>
<evidence type="ECO:0000313" key="3">
    <source>
        <dbReference type="Proteomes" id="UP000565441"/>
    </source>
</evidence>
<dbReference type="EMBL" id="JAACJP010000001">
    <property type="protein sequence ID" value="KAF5387833.1"/>
    <property type="molecule type" value="Genomic_DNA"/>
</dbReference>
<evidence type="ECO:0008006" key="4">
    <source>
        <dbReference type="Google" id="ProtNLM"/>
    </source>
</evidence>
<feature type="compositionally biased region" description="Low complexity" evidence="1">
    <location>
        <begin position="405"/>
        <end position="425"/>
    </location>
</feature>
<dbReference type="PANTHER" id="PTHR31027">
    <property type="entry name" value="NUCLEAR SEGREGATION PROTEIN BFR1"/>
    <property type="match status" value="1"/>
</dbReference>